<dbReference type="Proteomes" id="UP000663872">
    <property type="component" value="Unassembled WGS sequence"/>
</dbReference>
<evidence type="ECO:0000256" key="9">
    <source>
        <dbReference type="SAM" id="MobiDB-lite"/>
    </source>
</evidence>
<dbReference type="GO" id="GO:0003735">
    <property type="term" value="F:structural constituent of ribosome"/>
    <property type="evidence" value="ECO:0007669"/>
    <property type="project" value="InterPro"/>
</dbReference>
<feature type="region of interest" description="Disordered" evidence="9">
    <location>
        <begin position="264"/>
        <end position="311"/>
    </location>
</feature>
<feature type="compositionally biased region" description="Basic and acidic residues" evidence="9">
    <location>
        <begin position="59"/>
        <end position="95"/>
    </location>
</feature>
<evidence type="ECO:0000256" key="8">
    <source>
        <dbReference type="ARBA" id="ARBA00035363"/>
    </source>
</evidence>
<comment type="caution">
    <text evidence="11">The sequence shown here is derived from an EMBL/GenBank/DDBJ whole genome shotgun (WGS) entry which is preliminary data.</text>
</comment>
<evidence type="ECO:0000256" key="2">
    <source>
        <dbReference type="ARBA" id="ARBA00011057"/>
    </source>
</evidence>
<feature type="compositionally biased region" description="Basic and acidic residues" evidence="9">
    <location>
        <begin position="129"/>
        <end position="146"/>
    </location>
</feature>
<evidence type="ECO:0000256" key="7">
    <source>
        <dbReference type="ARBA" id="ARBA00035133"/>
    </source>
</evidence>
<evidence type="ECO:0000313" key="13">
    <source>
        <dbReference type="Proteomes" id="UP000663872"/>
    </source>
</evidence>
<keyword evidence="4" id="KW-0689">Ribosomal protein</keyword>
<evidence type="ECO:0000313" key="14">
    <source>
        <dbReference type="Proteomes" id="UP000663873"/>
    </source>
</evidence>
<feature type="compositionally biased region" description="Basic and acidic residues" evidence="9">
    <location>
        <begin position="108"/>
        <end position="118"/>
    </location>
</feature>
<evidence type="ECO:0000256" key="1">
    <source>
        <dbReference type="ARBA" id="ARBA00004173"/>
    </source>
</evidence>
<feature type="region of interest" description="Disordered" evidence="9">
    <location>
        <begin position="467"/>
        <end position="509"/>
    </location>
</feature>
<evidence type="ECO:0000256" key="5">
    <source>
        <dbReference type="ARBA" id="ARBA00023128"/>
    </source>
</evidence>
<keyword evidence="6" id="KW-0687">Ribonucleoprotein</keyword>
<evidence type="ECO:0000313" key="12">
    <source>
        <dbReference type="EMBL" id="CAF4245130.1"/>
    </source>
</evidence>
<evidence type="ECO:0000256" key="3">
    <source>
        <dbReference type="ARBA" id="ARBA00022946"/>
    </source>
</evidence>
<protein>
    <recommendedName>
        <fullName evidence="7">Small ribosomal subunit protein mS31</fullName>
    </recommendedName>
    <alternativeName>
        <fullName evidence="8">28S ribosomal protein S31, mitochondrial</fullName>
    </alternativeName>
</protein>
<feature type="region of interest" description="Disordered" evidence="9">
    <location>
        <begin position="192"/>
        <end position="243"/>
    </location>
</feature>
<evidence type="ECO:0000256" key="4">
    <source>
        <dbReference type="ARBA" id="ARBA00022980"/>
    </source>
</evidence>
<dbReference type="AlphaFoldDB" id="A0A817TG65"/>
<dbReference type="OrthoDB" id="5989925at2759"/>
<feature type="compositionally biased region" description="Basic and acidic residues" evidence="9">
    <location>
        <begin position="200"/>
        <end position="227"/>
    </location>
</feature>
<keyword evidence="3" id="KW-0809">Transit peptide</keyword>
<gene>
    <name evidence="11" type="ORF">GRG538_LOCUS1871</name>
    <name evidence="10" type="ORF">TIS948_LOCUS6670</name>
    <name evidence="12" type="ORF">UJA718_LOCUS9187</name>
</gene>
<evidence type="ECO:0000256" key="6">
    <source>
        <dbReference type="ARBA" id="ARBA00023274"/>
    </source>
</evidence>
<feature type="compositionally biased region" description="Basic and acidic residues" evidence="9">
    <location>
        <begin position="275"/>
        <end position="311"/>
    </location>
</feature>
<accession>A0A817TG65</accession>
<dbReference type="PANTHER" id="PTHR13231:SF3">
    <property type="entry name" value="SMALL RIBOSOMAL SUBUNIT PROTEIN MS31"/>
    <property type="match status" value="1"/>
</dbReference>
<dbReference type="InterPro" id="IPR026299">
    <property type="entry name" value="MRP-S31"/>
</dbReference>
<feature type="compositionally biased region" description="Pro residues" evidence="9">
    <location>
        <begin position="492"/>
        <end position="501"/>
    </location>
</feature>
<comment type="similarity">
    <text evidence="2">Belongs to the mitochondrion-specific ribosomal protein mS31 family.</text>
</comment>
<dbReference type="GO" id="GO:0005763">
    <property type="term" value="C:mitochondrial small ribosomal subunit"/>
    <property type="evidence" value="ECO:0007669"/>
    <property type="project" value="InterPro"/>
</dbReference>
<organism evidence="11 13">
    <name type="scientific">Rotaria socialis</name>
    <dbReference type="NCBI Taxonomy" id="392032"/>
    <lineage>
        <taxon>Eukaryota</taxon>
        <taxon>Metazoa</taxon>
        <taxon>Spiralia</taxon>
        <taxon>Gnathifera</taxon>
        <taxon>Rotifera</taxon>
        <taxon>Eurotatoria</taxon>
        <taxon>Bdelloidea</taxon>
        <taxon>Philodinida</taxon>
        <taxon>Philodinidae</taxon>
        <taxon>Rotaria</taxon>
    </lineage>
</organism>
<dbReference type="Proteomes" id="UP000663825">
    <property type="component" value="Unassembled WGS sequence"/>
</dbReference>
<dbReference type="Pfam" id="PF15433">
    <property type="entry name" value="MRP-S31"/>
    <property type="match status" value="1"/>
</dbReference>
<evidence type="ECO:0000313" key="11">
    <source>
        <dbReference type="EMBL" id="CAF3315010.1"/>
    </source>
</evidence>
<reference evidence="11" key="1">
    <citation type="submission" date="2021-02" db="EMBL/GenBank/DDBJ databases">
        <authorList>
            <person name="Nowell W R."/>
        </authorList>
    </citation>
    <scope>NUCLEOTIDE SEQUENCE</scope>
</reference>
<feature type="region of interest" description="Disordered" evidence="9">
    <location>
        <begin position="28"/>
        <end position="153"/>
    </location>
</feature>
<feature type="compositionally biased region" description="Basic and acidic residues" evidence="9">
    <location>
        <begin position="29"/>
        <end position="52"/>
    </location>
</feature>
<comment type="subcellular location">
    <subcellularLocation>
        <location evidence="1">Mitochondrion</location>
    </subcellularLocation>
</comment>
<dbReference type="EMBL" id="CAJNYT010000045">
    <property type="protein sequence ID" value="CAF3315010.1"/>
    <property type="molecule type" value="Genomic_DNA"/>
</dbReference>
<keyword evidence="5" id="KW-0496">Mitochondrion</keyword>
<dbReference type="PANTHER" id="PTHR13231">
    <property type="entry name" value="MITOCHONDRIAL RIBOSOMAL PROTEIN S31"/>
    <property type="match status" value="1"/>
</dbReference>
<dbReference type="EMBL" id="CAJNXB010000771">
    <property type="protein sequence ID" value="CAF3095580.1"/>
    <property type="molecule type" value="Genomic_DNA"/>
</dbReference>
<dbReference type="EMBL" id="CAJOBP010001010">
    <property type="protein sequence ID" value="CAF4245130.1"/>
    <property type="molecule type" value="Genomic_DNA"/>
</dbReference>
<sequence>MLTLRRISSIYQYLHPLSSCQYRFISKQSGDDESKGKSPRLSEELLSFERKSVNTSRNVMKDRKNPPNEAKAEKKRPITQETLVKGDGRQVKDLLRGLNAKNSNHQKQSLEQRDRSSSNDRVNLAKPFDTTEKKQKREGEHGGQKDKKIRPQVILDTELNEVKILTRQVANSLTSPSSPNESSNIEQELLDVLRGHRVVSKNDRRTENKPEHREEHSEFKNRGAHERPARKKQTRSTSNVNVEKTTEAFSSLLRDFQLKPTRTTSKLGVDDDLGRDEGTETKSRFNDQREQRRDSWDQRKPAQDTKRRQEFLRPHRLWTGEPLGIFTTKDVNELSSKASPLWEKYENDELIRISTIPPRNGFEEMIQWTKDGIIWKFPVDNEQDIGPVGDVPFYEHVLLERHLNDFPQSPLIRQFMELVCVGLGRNPYWTVEQKVEHINWFRKYFNDKMHIFNETVHTGAIKTSAATPSVTKPASTFKPKAPPAAPKVVPVVVPPPPPPPAKASTASKN</sequence>
<proteinExistence type="inferred from homology"/>
<dbReference type="Proteomes" id="UP000663873">
    <property type="component" value="Unassembled WGS sequence"/>
</dbReference>
<name>A0A817TG65_9BILA</name>
<evidence type="ECO:0000313" key="10">
    <source>
        <dbReference type="EMBL" id="CAF3095580.1"/>
    </source>
</evidence>
<keyword evidence="14" id="KW-1185">Reference proteome</keyword>